<dbReference type="SUPFAM" id="SSF55729">
    <property type="entry name" value="Acyl-CoA N-acyltransferases (Nat)"/>
    <property type="match status" value="1"/>
</dbReference>
<keyword evidence="1 4" id="KW-0963">Cytoplasm</keyword>
<dbReference type="InterPro" id="IPR004616">
    <property type="entry name" value="Leu/Phe-tRNA_Trfase"/>
</dbReference>
<dbReference type="GO" id="GO:0030163">
    <property type="term" value="P:protein catabolic process"/>
    <property type="evidence" value="ECO:0007669"/>
    <property type="project" value="UniProtKB-UniRule"/>
</dbReference>
<comment type="catalytic activity">
    <reaction evidence="4">
        <text>L-phenylalanyl-tRNA(Phe) + an N-terminal L-alpha-aminoacyl-[protein] = an N-terminal L-phenylalanyl-L-alpha-aminoacyl-[protein] + tRNA(Phe)</text>
        <dbReference type="Rhea" id="RHEA:43632"/>
        <dbReference type="Rhea" id="RHEA-COMP:9668"/>
        <dbReference type="Rhea" id="RHEA-COMP:9699"/>
        <dbReference type="Rhea" id="RHEA-COMP:10636"/>
        <dbReference type="Rhea" id="RHEA-COMP:10637"/>
        <dbReference type="ChEBI" id="CHEBI:78442"/>
        <dbReference type="ChEBI" id="CHEBI:78531"/>
        <dbReference type="ChEBI" id="CHEBI:78597"/>
        <dbReference type="ChEBI" id="CHEBI:83561"/>
        <dbReference type="EC" id="2.3.2.6"/>
    </reaction>
</comment>
<proteinExistence type="inferred from homology"/>
<dbReference type="Proteomes" id="UP000198546">
    <property type="component" value="Chromosome i"/>
</dbReference>
<dbReference type="RefSeq" id="WP_090590044.1">
    <property type="nucleotide sequence ID" value="NZ_LT629688.1"/>
</dbReference>
<dbReference type="HAMAP" id="MF_00688">
    <property type="entry name" value="Leu_Phe_trans"/>
    <property type="match status" value="1"/>
</dbReference>
<dbReference type="NCBIfam" id="TIGR00667">
    <property type="entry name" value="aat"/>
    <property type="match status" value="1"/>
</dbReference>
<evidence type="ECO:0000313" key="6">
    <source>
        <dbReference type="Proteomes" id="UP000198546"/>
    </source>
</evidence>
<comment type="function">
    <text evidence="4">Functions in the N-end rule pathway of protein degradation where it conjugates Leu, Phe and, less efficiently, Met from aminoacyl-tRNAs to the N-termini of proteins containing an N-terminal arginine or lysine.</text>
</comment>
<dbReference type="Gene3D" id="3.40.630.70">
    <property type="entry name" value="Leucyl/phenylalanyl-tRNA-protein transferase, C-terminal domain"/>
    <property type="match status" value="1"/>
</dbReference>
<sequence>MELSAFGDAEVWPRQDLIGVSSQLDEALVLEAYVRGVFPMPLEDGVVGWFAPMERGVLPLTGLRVTRSMRQSAKRYRTTVDADFDAVIHRCADPARDFGWIDDRIIEVYTSLHRAGVAHSVEVWDAEERMVGGLYGIGVGGLFAGESMFHDTEHGRDASKVALMSLVGLLSADGRPRLLDVQWRTPHLDSLGVVGVDRRTYQRWLARALELPAPDWPS</sequence>
<dbReference type="GO" id="GO:0005737">
    <property type="term" value="C:cytoplasm"/>
    <property type="evidence" value="ECO:0007669"/>
    <property type="project" value="UniProtKB-SubCell"/>
</dbReference>
<comment type="catalytic activity">
    <reaction evidence="4">
        <text>N-terminal L-arginyl-[protein] + L-leucyl-tRNA(Leu) = N-terminal L-leucyl-L-arginyl-[protein] + tRNA(Leu) + H(+)</text>
        <dbReference type="Rhea" id="RHEA:50416"/>
        <dbReference type="Rhea" id="RHEA-COMP:9613"/>
        <dbReference type="Rhea" id="RHEA-COMP:9622"/>
        <dbReference type="Rhea" id="RHEA-COMP:12672"/>
        <dbReference type="Rhea" id="RHEA-COMP:12673"/>
        <dbReference type="ChEBI" id="CHEBI:15378"/>
        <dbReference type="ChEBI" id="CHEBI:64719"/>
        <dbReference type="ChEBI" id="CHEBI:78442"/>
        <dbReference type="ChEBI" id="CHEBI:78494"/>
        <dbReference type="ChEBI" id="CHEBI:133044"/>
        <dbReference type="EC" id="2.3.2.6"/>
    </reaction>
</comment>
<keyword evidence="2 4" id="KW-0808">Transferase</keyword>
<evidence type="ECO:0000313" key="5">
    <source>
        <dbReference type="EMBL" id="SDD17340.1"/>
    </source>
</evidence>
<dbReference type="PANTHER" id="PTHR30098">
    <property type="entry name" value="LEUCYL/PHENYLALANYL-TRNA--PROTEIN TRANSFERASE"/>
    <property type="match status" value="1"/>
</dbReference>
<evidence type="ECO:0000256" key="4">
    <source>
        <dbReference type="HAMAP-Rule" id="MF_00688"/>
    </source>
</evidence>
<dbReference type="InterPro" id="IPR016181">
    <property type="entry name" value="Acyl_CoA_acyltransferase"/>
</dbReference>
<evidence type="ECO:0000256" key="1">
    <source>
        <dbReference type="ARBA" id="ARBA00022490"/>
    </source>
</evidence>
<dbReference type="GO" id="GO:0008914">
    <property type="term" value="F:leucyl-tRNA--protein transferase activity"/>
    <property type="evidence" value="ECO:0007669"/>
    <property type="project" value="UniProtKB-UniRule"/>
</dbReference>
<name>A0A1G6SK68_9ACTN</name>
<dbReference type="InterPro" id="IPR042221">
    <property type="entry name" value="Leu/Phe-tRNA_Trfase_N"/>
</dbReference>
<dbReference type="Gene3D" id="3.30.70.3550">
    <property type="entry name" value="Leucyl/phenylalanyl-tRNA-protein transferase, N-terminal domain"/>
    <property type="match status" value="1"/>
</dbReference>
<reference evidence="5 6" key="1">
    <citation type="submission" date="2016-10" db="EMBL/GenBank/DDBJ databases">
        <authorList>
            <person name="de Groot N.N."/>
        </authorList>
    </citation>
    <scope>NUCLEOTIDE SEQUENCE [LARGE SCALE GENOMIC DNA]</scope>
    <source>
        <strain evidence="5 6">MON 2.2</strain>
    </source>
</reference>
<dbReference type="OrthoDB" id="9790282at2"/>
<comment type="subcellular location">
    <subcellularLocation>
        <location evidence="4">Cytoplasm</location>
    </subcellularLocation>
</comment>
<comment type="catalytic activity">
    <reaction evidence="4">
        <text>N-terminal L-lysyl-[protein] + L-leucyl-tRNA(Leu) = N-terminal L-leucyl-L-lysyl-[protein] + tRNA(Leu) + H(+)</text>
        <dbReference type="Rhea" id="RHEA:12340"/>
        <dbReference type="Rhea" id="RHEA-COMP:9613"/>
        <dbReference type="Rhea" id="RHEA-COMP:9622"/>
        <dbReference type="Rhea" id="RHEA-COMP:12670"/>
        <dbReference type="Rhea" id="RHEA-COMP:12671"/>
        <dbReference type="ChEBI" id="CHEBI:15378"/>
        <dbReference type="ChEBI" id="CHEBI:65249"/>
        <dbReference type="ChEBI" id="CHEBI:78442"/>
        <dbReference type="ChEBI" id="CHEBI:78494"/>
        <dbReference type="ChEBI" id="CHEBI:133043"/>
        <dbReference type="EC" id="2.3.2.6"/>
    </reaction>
</comment>
<dbReference type="AlphaFoldDB" id="A0A1G6SK68"/>
<evidence type="ECO:0000256" key="3">
    <source>
        <dbReference type="ARBA" id="ARBA00023315"/>
    </source>
</evidence>
<comment type="similarity">
    <text evidence="4">Belongs to the L/F-transferase family.</text>
</comment>
<gene>
    <name evidence="4" type="primary">aat</name>
    <name evidence="5" type="ORF">SAMN04489747_0354</name>
</gene>
<organism evidence="5 6">
    <name type="scientific">Auraticoccus monumenti</name>
    <dbReference type="NCBI Taxonomy" id="675864"/>
    <lineage>
        <taxon>Bacteria</taxon>
        <taxon>Bacillati</taxon>
        <taxon>Actinomycetota</taxon>
        <taxon>Actinomycetes</taxon>
        <taxon>Propionibacteriales</taxon>
        <taxon>Propionibacteriaceae</taxon>
        <taxon>Auraticoccus</taxon>
    </lineage>
</organism>
<dbReference type="EMBL" id="LT629688">
    <property type="protein sequence ID" value="SDD17340.1"/>
    <property type="molecule type" value="Genomic_DNA"/>
</dbReference>
<accession>A0A1G6SK68</accession>
<keyword evidence="3 4" id="KW-0012">Acyltransferase</keyword>
<evidence type="ECO:0000256" key="2">
    <source>
        <dbReference type="ARBA" id="ARBA00022679"/>
    </source>
</evidence>
<protein>
    <recommendedName>
        <fullName evidence="4">Leucyl/phenylalanyl-tRNA--protein transferase</fullName>
        <ecNumber evidence="4">2.3.2.6</ecNumber>
    </recommendedName>
    <alternativeName>
        <fullName evidence="4">L/F-transferase</fullName>
    </alternativeName>
    <alternativeName>
        <fullName evidence="4">Leucyltransferase</fullName>
    </alternativeName>
    <alternativeName>
        <fullName evidence="4">Phenyalanyltransferase</fullName>
    </alternativeName>
</protein>
<dbReference type="EC" id="2.3.2.6" evidence="4"/>
<dbReference type="STRING" id="675864.SAMN04489747_0354"/>
<dbReference type="PANTHER" id="PTHR30098:SF2">
    <property type="entry name" value="LEUCYL_PHENYLALANYL-TRNA--PROTEIN TRANSFERASE"/>
    <property type="match status" value="1"/>
</dbReference>
<dbReference type="Pfam" id="PF03588">
    <property type="entry name" value="Leu_Phe_trans"/>
    <property type="match status" value="1"/>
</dbReference>
<dbReference type="InterPro" id="IPR042203">
    <property type="entry name" value="Leu/Phe-tRNA_Trfase_C"/>
</dbReference>
<keyword evidence="6" id="KW-1185">Reference proteome</keyword>